<organism evidence="1 2">
    <name type="scientific">Bacillus salacetis</name>
    <dbReference type="NCBI Taxonomy" id="2315464"/>
    <lineage>
        <taxon>Bacteria</taxon>
        <taxon>Bacillati</taxon>
        <taxon>Bacillota</taxon>
        <taxon>Bacilli</taxon>
        <taxon>Bacillales</taxon>
        <taxon>Bacillaceae</taxon>
        <taxon>Bacillus</taxon>
    </lineage>
</organism>
<sequence length="63" mass="7126">MSEETKVANKLQEMMTWNLVPVSAQEDIKEICNALNQGKVNLAELEDQDPFVVEILHQAKNEA</sequence>
<dbReference type="AlphaFoldDB" id="A0A3A1QWH3"/>
<dbReference type="RefSeq" id="WP_119547638.1">
    <property type="nucleotide sequence ID" value="NZ_QXIR01000019.1"/>
</dbReference>
<evidence type="ECO:0000313" key="2">
    <source>
        <dbReference type="Proteomes" id="UP000265801"/>
    </source>
</evidence>
<protein>
    <submittedName>
        <fullName evidence="1">Uncharacterized protein</fullName>
    </submittedName>
</protein>
<dbReference type="EMBL" id="QXIR01000019">
    <property type="protein sequence ID" value="RIW31971.1"/>
    <property type="molecule type" value="Genomic_DNA"/>
</dbReference>
<dbReference type="OrthoDB" id="2913035at2"/>
<reference evidence="1 2" key="1">
    <citation type="submission" date="2018-09" db="EMBL/GenBank/DDBJ databases">
        <title>Bacillus saliacetes sp. nov., isolated from Thai shrimp paste (Ka-pi).</title>
        <authorList>
            <person name="Daroonpunt R."/>
            <person name="Tanasupawat S."/>
            <person name="Yiamsombut S."/>
        </authorList>
    </citation>
    <scope>NUCLEOTIDE SEQUENCE [LARGE SCALE GENOMIC DNA]</scope>
    <source>
        <strain evidence="1 2">SKP7-4</strain>
    </source>
</reference>
<comment type="caution">
    <text evidence="1">The sequence shown here is derived from an EMBL/GenBank/DDBJ whole genome shotgun (WGS) entry which is preliminary data.</text>
</comment>
<evidence type="ECO:0000313" key="1">
    <source>
        <dbReference type="EMBL" id="RIW31971.1"/>
    </source>
</evidence>
<dbReference type="InterPro" id="IPR058862">
    <property type="entry name" value="YgzA"/>
</dbReference>
<dbReference type="Proteomes" id="UP000265801">
    <property type="component" value="Unassembled WGS sequence"/>
</dbReference>
<keyword evidence="2" id="KW-1185">Reference proteome</keyword>
<gene>
    <name evidence="1" type="ORF">D3H55_13890</name>
</gene>
<accession>A0A3A1QWH3</accession>
<proteinExistence type="predicted"/>
<name>A0A3A1QWH3_9BACI</name>
<dbReference type="Pfam" id="PF25847">
    <property type="entry name" value="YgzA"/>
    <property type="match status" value="1"/>
</dbReference>